<evidence type="ECO:0000256" key="1">
    <source>
        <dbReference type="SAM" id="MobiDB-lite"/>
    </source>
</evidence>
<sequence>MTKSMNFSNPLNLSKHNTPQSMTTAVPCTNKLAINSNCCTIYNNT</sequence>
<accession>A0A2P2QXQ4</accession>
<evidence type="ECO:0000313" key="2">
    <source>
        <dbReference type="EMBL" id="MBX71786.1"/>
    </source>
</evidence>
<protein>
    <submittedName>
        <fullName evidence="2">Uncharacterized protein</fullName>
    </submittedName>
</protein>
<name>A0A2P2QXQ4_RHIMU</name>
<proteinExistence type="predicted"/>
<feature type="region of interest" description="Disordered" evidence="1">
    <location>
        <begin position="1"/>
        <end position="22"/>
    </location>
</feature>
<organism evidence="2">
    <name type="scientific">Rhizophora mucronata</name>
    <name type="common">Asiatic mangrove</name>
    <dbReference type="NCBI Taxonomy" id="61149"/>
    <lineage>
        <taxon>Eukaryota</taxon>
        <taxon>Viridiplantae</taxon>
        <taxon>Streptophyta</taxon>
        <taxon>Embryophyta</taxon>
        <taxon>Tracheophyta</taxon>
        <taxon>Spermatophyta</taxon>
        <taxon>Magnoliopsida</taxon>
        <taxon>eudicotyledons</taxon>
        <taxon>Gunneridae</taxon>
        <taxon>Pentapetalae</taxon>
        <taxon>rosids</taxon>
        <taxon>fabids</taxon>
        <taxon>Malpighiales</taxon>
        <taxon>Rhizophoraceae</taxon>
        <taxon>Rhizophora</taxon>
    </lineage>
</organism>
<reference evidence="2" key="1">
    <citation type="submission" date="2018-02" db="EMBL/GenBank/DDBJ databases">
        <title>Rhizophora mucronata_Transcriptome.</title>
        <authorList>
            <person name="Meera S.P."/>
            <person name="Sreeshan A."/>
            <person name="Augustine A."/>
        </authorList>
    </citation>
    <scope>NUCLEOTIDE SEQUENCE</scope>
    <source>
        <tissue evidence="2">Leaf</tissue>
    </source>
</reference>
<dbReference type="AlphaFoldDB" id="A0A2P2QXQ4"/>
<dbReference type="EMBL" id="GGEC01091302">
    <property type="protein sequence ID" value="MBX71786.1"/>
    <property type="molecule type" value="Transcribed_RNA"/>
</dbReference>